<accession>A0A6A6CZ58</accession>
<reference evidence="2" key="1">
    <citation type="journal article" date="2020" name="Stud. Mycol.">
        <title>101 Dothideomycetes genomes: a test case for predicting lifestyles and emergence of pathogens.</title>
        <authorList>
            <person name="Haridas S."/>
            <person name="Albert R."/>
            <person name="Binder M."/>
            <person name="Bloem J."/>
            <person name="Labutti K."/>
            <person name="Salamov A."/>
            <person name="Andreopoulos B."/>
            <person name="Baker S."/>
            <person name="Barry K."/>
            <person name="Bills G."/>
            <person name="Bluhm B."/>
            <person name="Cannon C."/>
            <person name="Castanera R."/>
            <person name="Culley D."/>
            <person name="Daum C."/>
            <person name="Ezra D."/>
            <person name="Gonzalez J."/>
            <person name="Henrissat B."/>
            <person name="Kuo A."/>
            <person name="Liang C."/>
            <person name="Lipzen A."/>
            <person name="Lutzoni F."/>
            <person name="Magnuson J."/>
            <person name="Mondo S."/>
            <person name="Nolan M."/>
            <person name="Ohm R."/>
            <person name="Pangilinan J."/>
            <person name="Park H.-J."/>
            <person name="Ramirez L."/>
            <person name="Alfaro M."/>
            <person name="Sun H."/>
            <person name="Tritt A."/>
            <person name="Yoshinaga Y."/>
            <person name="Zwiers L.-H."/>
            <person name="Turgeon B."/>
            <person name="Goodwin S."/>
            <person name="Spatafora J."/>
            <person name="Crous P."/>
            <person name="Grigoriev I."/>
        </authorList>
    </citation>
    <scope>NUCLEOTIDE SEQUENCE</scope>
    <source>
        <strain evidence="2">ATCC 36951</strain>
    </source>
</reference>
<dbReference type="RefSeq" id="XP_033672337.1">
    <property type="nucleotide sequence ID" value="XM_033804556.1"/>
</dbReference>
<dbReference type="EMBL" id="ML993583">
    <property type="protein sequence ID" value="KAF2171448.1"/>
    <property type="molecule type" value="Genomic_DNA"/>
</dbReference>
<feature type="domain" description="GST N-terminal" evidence="1">
    <location>
        <begin position="6"/>
        <end position="99"/>
    </location>
</feature>
<dbReference type="PROSITE" id="PS50404">
    <property type="entry name" value="GST_NTER"/>
    <property type="match status" value="1"/>
</dbReference>
<proteinExistence type="predicted"/>
<name>A0A6A6CZ58_ZASCE</name>
<evidence type="ECO:0000313" key="3">
    <source>
        <dbReference type="Proteomes" id="UP000799537"/>
    </source>
</evidence>
<dbReference type="SUPFAM" id="SSF47616">
    <property type="entry name" value="GST C-terminal domain-like"/>
    <property type="match status" value="1"/>
</dbReference>
<dbReference type="OrthoDB" id="412788at2759"/>
<dbReference type="Gene3D" id="3.40.30.10">
    <property type="entry name" value="Glutaredoxin"/>
    <property type="match status" value="1"/>
</dbReference>
<dbReference type="Proteomes" id="UP000799537">
    <property type="component" value="Unassembled WGS sequence"/>
</dbReference>
<sequence>MTSKHQSYTLYYYKLSIASRMVGYSFPLRRKPKDPDNEVLISREELIDITSGEQCTEHFLCEINPLGAVPVLQSNDGQETIPDSLAITKFLAQTDSSLIPASHQTEIVDLLEELHKINFFTLIFSNKPEVPRQSKAALKQLLAGDISERYAEAIKGKIEHLNKERIAALEPEYIAATVNKAEKWLAKIDKIVQSSRTTWLFGEEPTALDAHVVVFASTMEAEYVGRGRMTPEAVRASERRAMESREWVEFEGRWMAA</sequence>
<gene>
    <name evidence="2" type="ORF">M409DRAFT_18565</name>
</gene>
<dbReference type="SUPFAM" id="SSF52833">
    <property type="entry name" value="Thioredoxin-like"/>
    <property type="match status" value="1"/>
</dbReference>
<dbReference type="AlphaFoldDB" id="A0A6A6CZ58"/>
<keyword evidence="3" id="KW-1185">Reference proteome</keyword>
<dbReference type="Gene3D" id="1.20.1050.10">
    <property type="match status" value="1"/>
</dbReference>
<dbReference type="InterPro" id="IPR036249">
    <property type="entry name" value="Thioredoxin-like_sf"/>
</dbReference>
<evidence type="ECO:0000313" key="2">
    <source>
        <dbReference type="EMBL" id="KAF2171448.1"/>
    </source>
</evidence>
<organism evidence="2 3">
    <name type="scientific">Zasmidium cellare ATCC 36951</name>
    <dbReference type="NCBI Taxonomy" id="1080233"/>
    <lineage>
        <taxon>Eukaryota</taxon>
        <taxon>Fungi</taxon>
        <taxon>Dikarya</taxon>
        <taxon>Ascomycota</taxon>
        <taxon>Pezizomycotina</taxon>
        <taxon>Dothideomycetes</taxon>
        <taxon>Dothideomycetidae</taxon>
        <taxon>Mycosphaerellales</taxon>
        <taxon>Mycosphaerellaceae</taxon>
        <taxon>Zasmidium</taxon>
    </lineage>
</organism>
<evidence type="ECO:0000259" key="1">
    <source>
        <dbReference type="PROSITE" id="PS50404"/>
    </source>
</evidence>
<dbReference type="GeneID" id="54557828"/>
<dbReference type="InterPro" id="IPR004045">
    <property type="entry name" value="Glutathione_S-Trfase_N"/>
</dbReference>
<dbReference type="InterPro" id="IPR036282">
    <property type="entry name" value="Glutathione-S-Trfase_C_sf"/>
</dbReference>
<protein>
    <recommendedName>
        <fullName evidence="1">GST N-terminal domain-containing protein</fullName>
    </recommendedName>
</protein>